<gene>
    <name evidence="4" type="ORF">HPBE_LOCUS12562</name>
</gene>
<keyword evidence="2" id="KW-0175">Coiled coil</keyword>
<comment type="similarity">
    <text evidence="1">Belongs to the beclin family.</text>
</comment>
<dbReference type="WBParaSite" id="HPBE_0001256101-mRNA-1">
    <property type="protein sequence ID" value="HPBE_0001256101-mRNA-1"/>
    <property type="gene ID" value="HPBE_0001256101"/>
</dbReference>
<proteinExistence type="inferred from homology"/>
<dbReference type="PANTHER" id="PTHR12768">
    <property type="entry name" value="BECLIN 1"/>
    <property type="match status" value="1"/>
</dbReference>
<evidence type="ECO:0000256" key="2">
    <source>
        <dbReference type="SAM" id="Coils"/>
    </source>
</evidence>
<dbReference type="InterPro" id="IPR038274">
    <property type="entry name" value="Atg6/Beclin_C_sf"/>
</dbReference>
<evidence type="ECO:0000256" key="1">
    <source>
        <dbReference type="ARBA" id="ARBA00005965"/>
    </source>
</evidence>
<dbReference type="Gene3D" id="1.10.418.40">
    <property type="entry name" value="Autophagy protein 6/Beclin 1"/>
    <property type="match status" value="1"/>
</dbReference>
<organism evidence="5 6">
    <name type="scientific">Heligmosomoides polygyrus</name>
    <name type="common">Parasitic roundworm</name>
    <dbReference type="NCBI Taxonomy" id="6339"/>
    <lineage>
        <taxon>Eukaryota</taxon>
        <taxon>Metazoa</taxon>
        <taxon>Ecdysozoa</taxon>
        <taxon>Nematoda</taxon>
        <taxon>Chromadorea</taxon>
        <taxon>Rhabditida</taxon>
        <taxon>Rhabditina</taxon>
        <taxon>Rhabditomorpha</taxon>
        <taxon>Strongyloidea</taxon>
        <taxon>Heligmosomidae</taxon>
        <taxon>Heligmosomoides</taxon>
    </lineage>
</organism>
<evidence type="ECO:0000313" key="4">
    <source>
        <dbReference type="EMBL" id="VDO92665.1"/>
    </source>
</evidence>
<dbReference type="EMBL" id="UZAH01027548">
    <property type="protein sequence ID" value="VDO92665.1"/>
    <property type="molecule type" value="Genomic_DNA"/>
</dbReference>
<protein>
    <submittedName>
        <fullName evidence="6">APG6 domain-containing protein</fullName>
    </submittedName>
</protein>
<accession>A0A3P8D8P0</accession>
<accession>A0A183FW01</accession>
<reference evidence="4 5" key="1">
    <citation type="submission" date="2018-11" db="EMBL/GenBank/DDBJ databases">
        <authorList>
            <consortium name="Pathogen Informatics"/>
        </authorList>
    </citation>
    <scope>NUCLEOTIDE SEQUENCE [LARGE SCALE GENOMIC DNA]</scope>
</reference>
<evidence type="ECO:0000313" key="5">
    <source>
        <dbReference type="Proteomes" id="UP000050761"/>
    </source>
</evidence>
<dbReference type="GO" id="GO:0043548">
    <property type="term" value="F:phosphatidylinositol 3-kinase binding"/>
    <property type="evidence" value="ECO:0007669"/>
    <property type="project" value="TreeGrafter"/>
</dbReference>
<dbReference type="GO" id="GO:0030674">
    <property type="term" value="F:protein-macromolecule adaptor activity"/>
    <property type="evidence" value="ECO:0007669"/>
    <property type="project" value="TreeGrafter"/>
</dbReference>
<sequence length="285" mass="32984">MDQQLKLLEDDCAAYRQLIDFLKEKHTNADIASYKQTLRNLKVEVLFNQQDVDTLQDEERALKAQYDQLCLEEARLDAELMEKKAALEERTEEEASRWRQFRDNHRRLLDLDEKTRNCDAELRYAAEQHRRLANTNALDLVFNIWVDPADGIIGEINGFRLGRLPDRLVDWPEINAAWGQLVLLLDVCEKPLVLMKRANVKTDNFKLITMCSHSCIQHKRPTGEEVRYPLFASGSWTPFGNNNMDSGIMAYLECFKLLRVAVQVGVLRAIAVLPLFSDSFALFCY</sequence>
<dbReference type="InterPro" id="IPR040455">
    <property type="entry name" value="Atg6_BARA"/>
</dbReference>
<dbReference type="GO" id="GO:0000045">
    <property type="term" value="P:autophagosome assembly"/>
    <property type="evidence" value="ECO:0007669"/>
    <property type="project" value="TreeGrafter"/>
</dbReference>
<dbReference type="GO" id="GO:0000407">
    <property type="term" value="C:phagophore assembly site"/>
    <property type="evidence" value="ECO:0007669"/>
    <property type="project" value="TreeGrafter"/>
</dbReference>
<dbReference type="PANTHER" id="PTHR12768:SF4">
    <property type="entry name" value="BECLIN-1"/>
    <property type="match status" value="1"/>
</dbReference>
<dbReference type="GO" id="GO:0045324">
    <property type="term" value="P:late endosome to vacuole transport"/>
    <property type="evidence" value="ECO:0007669"/>
    <property type="project" value="TreeGrafter"/>
</dbReference>
<evidence type="ECO:0000313" key="6">
    <source>
        <dbReference type="WBParaSite" id="HPBE_0001256101-mRNA-1"/>
    </source>
</evidence>
<dbReference type="OrthoDB" id="20368at2759"/>
<feature type="domain" description="Atg6 BARA" evidence="3">
    <location>
        <begin position="132"/>
        <end position="262"/>
    </location>
</feature>
<evidence type="ECO:0000259" key="3">
    <source>
        <dbReference type="Pfam" id="PF04111"/>
    </source>
</evidence>
<feature type="coiled-coil region" evidence="2">
    <location>
        <begin position="5"/>
        <end position="91"/>
    </location>
</feature>
<dbReference type="GO" id="GO:0006995">
    <property type="term" value="P:cellular response to nitrogen starvation"/>
    <property type="evidence" value="ECO:0007669"/>
    <property type="project" value="TreeGrafter"/>
</dbReference>
<dbReference type="GO" id="GO:0000423">
    <property type="term" value="P:mitophagy"/>
    <property type="evidence" value="ECO:0007669"/>
    <property type="project" value="TreeGrafter"/>
</dbReference>
<dbReference type="Proteomes" id="UP000050761">
    <property type="component" value="Unassembled WGS sequence"/>
</dbReference>
<dbReference type="Pfam" id="PF04111">
    <property type="entry name" value="APG6"/>
    <property type="match status" value="1"/>
</dbReference>
<reference evidence="6" key="2">
    <citation type="submission" date="2019-09" db="UniProtKB">
        <authorList>
            <consortium name="WormBaseParasite"/>
        </authorList>
    </citation>
    <scope>IDENTIFICATION</scope>
</reference>
<dbReference type="InterPro" id="IPR007243">
    <property type="entry name" value="Atg6/Beclin"/>
</dbReference>
<name>A0A183FW01_HELPZ</name>
<keyword evidence="5" id="KW-1185">Reference proteome</keyword>
<dbReference type="GO" id="GO:0034272">
    <property type="term" value="C:phosphatidylinositol 3-kinase complex, class III, type II"/>
    <property type="evidence" value="ECO:0007669"/>
    <property type="project" value="TreeGrafter"/>
</dbReference>
<dbReference type="AlphaFoldDB" id="A0A183FW01"/>
<dbReference type="GO" id="GO:0034271">
    <property type="term" value="C:phosphatidylinositol 3-kinase complex, class III, type I"/>
    <property type="evidence" value="ECO:0007669"/>
    <property type="project" value="TreeGrafter"/>
</dbReference>